<accession>A0A2J6SBA8</accession>
<dbReference type="AlphaFoldDB" id="A0A2J6SBA8"/>
<evidence type="ECO:0000313" key="2">
    <source>
        <dbReference type="EMBL" id="PMD48047.1"/>
    </source>
</evidence>
<dbReference type="Proteomes" id="UP000235786">
    <property type="component" value="Unassembled WGS sequence"/>
</dbReference>
<proteinExistence type="predicted"/>
<sequence>MQLEDPKLPPFTAPEDKESPPPYENPNELTVPPQSHAQNPQSDDNAFNERFDTDVESAFPKSNGNVVPPRRRTPQKKCCCWVW</sequence>
<protein>
    <submittedName>
        <fullName evidence="2">Uncharacterized protein</fullName>
    </submittedName>
</protein>
<feature type="compositionally biased region" description="Polar residues" evidence="1">
    <location>
        <begin position="32"/>
        <end position="45"/>
    </location>
</feature>
<reference evidence="2 3" key="1">
    <citation type="submission" date="2016-04" db="EMBL/GenBank/DDBJ databases">
        <title>A degradative enzymes factory behind the ericoid mycorrhizal symbiosis.</title>
        <authorList>
            <consortium name="DOE Joint Genome Institute"/>
            <person name="Martino E."/>
            <person name="Morin E."/>
            <person name="Grelet G."/>
            <person name="Kuo A."/>
            <person name="Kohler A."/>
            <person name="Daghino S."/>
            <person name="Barry K."/>
            <person name="Choi C."/>
            <person name="Cichocki N."/>
            <person name="Clum A."/>
            <person name="Copeland A."/>
            <person name="Hainaut M."/>
            <person name="Haridas S."/>
            <person name="Labutti K."/>
            <person name="Lindquist E."/>
            <person name="Lipzen A."/>
            <person name="Khouja H.-R."/>
            <person name="Murat C."/>
            <person name="Ohm R."/>
            <person name="Olson A."/>
            <person name="Spatafora J."/>
            <person name="Veneault-Fourrey C."/>
            <person name="Henrissat B."/>
            <person name="Grigoriev I."/>
            <person name="Martin F."/>
            <person name="Perotto S."/>
        </authorList>
    </citation>
    <scope>NUCLEOTIDE SEQUENCE [LARGE SCALE GENOMIC DNA]</scope>
    <source>
        <strain evidence="2 3">F</strain>
    </source>
</reference>
<evidence type="ECO:0000256" key="1">
    <source>
        <dbReference type="SAM" id="MobiDB-lite"/>
    </source>
</evidence>
<feature type="region of interest" description="Disordered" evidence="1">
    <location>
        <begin position="1"/>
        <end position="50"/>
    </location>
</feature>
<name>A0A2J6SBA8_HYAVF</name>
<keyword evidence="3" id="KW-1185">Reference proteome</keyword>
<dbReference type="EMBL" id="KZ613937">
    <property type="protein sequence ID" value="PMD48047.1"/>
    <property type="molecule type" value="Genomic_DNA"/>
</dbReference>
<organism evidence="2 3">
    <name type="scientific">Hyaloscypha variabilis (strain UAMH 11265 / GT02V1 / F)</name>
    <name type="common">Meliniomyces variabilis</name>
    <dbReference type="NCBI Taxonomy" id="1149755"/>
    <lineage>
        <taxon>Eukaryota</taxon>
        <taxon>Fungi</taxon>
        <taxon>Dikarya</taxon>
        <taxon>Ascomycota</taxon>
        <taxon>Pezizomycotina</taxon>
        <taxon>Leotiomycetes</taxon>
        <taxon>Helotiales</taxon>
        <taxon>Hyaloscyphaceae</taxon>
        <taxon>Hyaloscypha</taxon>
        <taxon>Hyaloscypha variabilis</taxon>
    </lineage>
</organism>
<evidence type="ECO:0000313" key="3">
    <source>
        <dbReference type="Proteomes" id="UP000235786"/>
    </source>
</evidence>
<gene>
    <name evidence="2" type="ORF">L207DRAFT_505133</name>
</gene>